<reference evidence="4" key="1">
    <citation type="submission" date="2020-10" db="EMBL/GenBank/DDBJ databases">
        <title>Catharus ustulatus (Swainson's thrush) genome, bCatUst1, primary haplotype v2.</title>
        <authorList>
            <person name="Delmore K."/>
            <person name="Vafadar M."/>
            <person name="Formenti G."/>
            <person name="Chow W."/>
            <person name="Pelan S."/>
            <person name="Howe K."/>
            <person name="Rhie A."/>
            <person name="Mountcastle J."/>
            <person name="Haase B."/>
            <person name="Fedrigo O."/>
            <person name="Jarvis E.D."/>
        </authorList>
    </citation>
    <scope>NUCLEOTIDE SEQUENCE [LARGE SCALE GENOMIC DNA]</scope>
</reference>
<reference evidence="4" key="3">
    <citation type="submission" date="2025-09" db="UniProtKB">
        <authorList>
            <consortium name="Ensembl"/>
        </authorList>
    </citation>
    <scope>IDENTIFICATION</scope>
</reference>
<dbReference type="InterPro" id="IPR011989">
    <property type="entry name" value="ARM-like"/>
</dbReference>
<dbReference type="InterPro" id="IPR025283">
    <property type="entry name" value="DUF4042"/>
</dbReference>
<gene>
    <name evidence="4" type="primary">HEATR6</name>
</gene>
<dbReference type="InterPro" id="IPR052107">
    <property type="entry name" value="HEAT6"/>
</dbReference>
<dbReference type="SUPFAM" id="SSF48371">
    <property type="entry name" value="ARM repeat"/>
    <property type="match status" value="1"/>
</dbReference>
<protein>
    <recommendedName>
        <fullName evidence="1">HEAT repeat-containing protein 6</fullName>
    </recommendedName>
</protein>
<reference evidence="4" key="2">
    <citation type="submission" date="2025-08" db="UniProtKB">
        <authorList>
            <consortium name="Ensembl"/>
        </authorList>
    </citation>
    <scope>IDENTIFICATION</scope>
</reference>
<evidence type="ECO:0000313" key="4">
    <source>
        <dbReference type="Ensembl" id="ENSCUSP00005008801.1"/>
    </source>
</evidence>
<dbReference type="PANTHER" id="PTHR13366">
    <property type="entry name" value="MALARIA ANTIGEN-RELATED"/>
    <property type="match status" value="1"/>
</dbReference>
<dbReference type="Gene3D" id="1.25.10.10">
    <property type="entry name" value="Leucine-rich Repeat Variant"/>
    <property type="match status" value="2"/>
</dbReference>
<name>A0A8C3Y0R2_CATUS</name>
<evidence type="ECO:0000259" key="3">
    <source>
        <dbReference type="Pfam" id="PF13251"/>
    </source>
</evidence>
<feature type="region of interest" description="Disordered" evidence="2">
    <location>
        <begin position="140"/>
        <end position="193"/>
    </location>
</feature>
<accession>A0A8C3Y0R2</accession>
<feature type="compositionally biased region" description="Basic and acidic residues" evidence="2">
    <location>
        <begin position="141"/>
        <end position="151"/>
    </location>
</feature>
<proteinExistence type="predicted"/>
<dbReference type="Pfam" id="PF13251">
    <property type="entry name" value="DUF4042"/>
    <property type="match status" value="1"/>
</dbReference>
<organism evidence="4 5">
    <name type="scientific">Catharus ustulatus</name>
    <name type="common">Russet-backed thrush</name>
    <name type="synonym">Hylocichla ustulatus</name>
    <dbReference type="NCBI Taxonomy" id="91951"/>
    <lineage>
        <taxon>Eukaryota</taxon>
        <taxon>Metazoa</taxon>
        <taxon>Chordata</taxon>
        <taxon>Craniata</taxon>
        <taxon>Vertebrata</taxon>
        <taxon>Euteleostomi</taxon>
        <taxon>Archelosauria</taxon>
        <taxon>Archosauria</taxon>
        <taxon>Dinosauria</taxon>
        <taxon>Saurischia</taxon>
        <taxon>Theropoda</taxon>
        <taxon>Coelurosauria</taxon>
        <taxon>Aves</taxon>
        <taxon>Neognathae</taxon>
        <taxon>Neoaves</taxon>
        <taxon>Telluraves</taxon>
        <taxon>Australaves</taxon>
        <taxon>Passeriformes</taxon>
        <taxon>Turdidae</taxon>
        <taxon>Catharus</taxon>
    </lineage>
</organism>
<dbReference type="Proteomes" id="UP000694563">
    <property type="component" value="Chromosome 22"/>
</dbReference>
<feature type="compositionally biased region" description="Basic residues" evidence="2">
    <location>
        <begin position="161"/>
        <end position="171"/>
    </location>
</feature>
<evidence type="ECO:0000256" key="1">
    <source>
        <dbReference type="ARBA" id="ARBA00015263"/>
    </source>
</evidence>
<keyword evidence="5" id="KW-1185">Reference proteome</keyword>
<dbReference type="InterPro" id="IPR016024">
    <property type="entry name" value="ARM-type_fold"/>
</dbReference>
<sequence length="907" mass="98471">MSSQYLPDLLGKAGLLLQFSDPGQPDVELRRAAVRSMANLCLSVPGQPYLDESYRSVCFQTFLSVLQSSKTSDVDDITFCMLLQSALKGVQSLLNGGKMKLMQTDQIGALLAVLKKCMFHGLPGLSIEVPTALYPAPLPQYDKRSPVKQEQSEPATSKQTGSRRKKCKGKQKKGEFGEEGREDSGDAGNESGLGADMLKLHLGDVQSSPCADPRPRVSDVCAGKDPLPSLPTGCKRISSSESEYSDTEGGIQSKVRSYQANVRQGALACFLSTIKSIEKRVLYGYWSAFVPDAPGIGSPQSVSLMTIALKDPSPKTRACALQVLSAFLEGSKQFLSVAEDANDHKRAFTPFSVTIASSIRELHRCLLLALVAESSSQTLTQIVKCLANLVANAPYSRLKPGLLTRVWNQIKPYISHKDVNVRVSSLTLLGAVVSVQAPLPEVQLLLQQPSSSGLNSSGSTTPGRFSSCEQWRKAVPWAGESPVESPAGSGPAEPCWLLRLCVSIVVLPREDSCSDSDAALPCLASVYEPCPLRLECCSSLQGEQQILCVTLLLGLNHSENPLVKAAAARALGVYILFPCLRQDVMFVADTANAILNSLHDKSPNVRAKAAWSLGNLTDTLIINMETMGQSFQEELSDLLLLKLLRSATEASKDRDKVKSNAVRALGNVLHFLQPCHVAKPRFREAIEESLQALIATVGSEATMKVRWNACYALGNVFKNPALPLGEAPWARQAFSALSSVVKSCKNFKVRIKSAMALSIPSKRECYGSTEQFCQIWSALLVALQRSEDTEDFLEFKYSSSLRSQICRALLHLLQLARSTDLPLIGSSLREQGEAIKPHILQYLRASGEESETGARTDSGDRERGVQGAIEHLSGIERELQGKARLRVSLYLEDVLTNHTNATGLTEA</sequence>
<dbReference type="PANTHER" id="PTHR13366:SF0">
    <property type="entry name" value="HEAT REPEAT-CONTAINING PROTEIN 6"/>
    <property type="match status" value="1"/>
</dbReference>
<evidence type="ECO:0000313" key="5">
    <source>
        <dbReference type="Proteomes" id="UP000694563"/>
    </source>
</evidence>
<dbReference type="Ensembl" id="ENSCUST00005009168.1">
    <property type="protein sequence ID" value="ENSCUSP00005008801.1"/>
    <property type="gene ID" value="ENSCUSG00005005533.1"/>
</dbReference>
<evidence type="ECO:0000256" key="2">
    <source>
        <dbReference type="SAM" id="MobiDB-lite"/>
    </source>
</evidence>
<feature type="domain" description="DUF4042" evidence="3">
    <location>
        <begin position="262"/>
        <end position="442"/>
    </location>
</feature>
<dbReference type="Pfam" id="PF13646">
    <property type="entry name" value="HEAT_2"/>
    <property type="match status" value="1"/>
</dbReference>
<feature type="compositionally biased region" description="Basic and acidic residues" evidence="2">
    <location>
        <begin position="172"/>
        <end position="184"/>
    </location>
</feature>
<dbReference type="AlphaFoldDB" id="A0A8C3Y0R2"/>